<reference evidence="1" key="2">
    <citation type="submission" date="2020-11" db="EMBL/GenBank/DDBJ databases">
        <authorList>
            <consortium name="DOE Joint Genome Institute"/>
            <person name="Kuo A."/>
            <person name="Miyauchi S."/>
            <person name="Kiss E."/>
            <person name="Drula E."/>
            <person name="Kohler A."/>
            <person name="Sanchez-Garcia M."/>
            <person name="Andreopoulos B."/>
            <person name="Barry K.W."/>
            <person name="Bonito G."/>
            <person name="Buee M."/>
            <person name="Carver A."/>
            <person name="Chen C."/>
            <person name="Cichocki N."/>
            <person name="Clum A."/>
            <person name="Culley D."/>
            <person name="Crous P.W."/>
            <person name="Fauchery L."/>
            <person name="Girlanda M."/>
            <person name="Hayes R."/>
            <person name="Keri Z."/>
            <person name="Labutti K."/>
            <person name="Lipzen A."/>
            <person name="Lombard V."/>
            <person name="Magnuson J."/>
            <person name="Maillard F."/>
            <person name="Morin E."/>
            <person name="Murat C."/>
            <person name="Nolan M."/>
            <person name="Ohm R."/>
            <person name="Pangilinan J."/>
            <person name="Pereira M."/>
            <person name="Perotto S."/>
            <person name="Peter M."/>
            <person name="Riley R."/>
            <person name="Sitrit Y."/>
            <person name="Stielow B."/>
            <person name="Szollosi G."/>
            <person name="Zifcakova L."/>
            <person name="Stursova M."/>
            <person name="Spatafora J.W."/>
            <person name="Tedersoo L."/>
            <person name="Vaario L.-M."/>
            <person name="Yamada A."/>
            <person name="Yan M."/>
            <person name="Wang P."/>
            <person name="Xu J."/>
            <person name="Bruns T."/>
            <person name="Baldrian P."/>
            <person name="Vilgalys R."/>
            <person name="Henrissat B."/>
            <person name="Grigoriev I.V."/>
            <person name="Hibbett D."/>
            <person name="Nagy L.G."/>
            <person name="Martin F.M."/>
        </authorList>
    </citation>
    <scope>NUCLEOTIDE SEQUENCE</scope>
    <source>
        <strain evidence="1">UH-Tt-Lm1</strain>
    </source>
</reference>
<keyword evidence="2" id="KW-1185">Reference proteome</keyword>
<evidence type="ECO:0000313" key="1">
    <source>
        <dbReference type="EMBL" id="KAF9778982.1"/>
    </source>
</evidence>
<comment type="caution">
    <text evidence="1">The sequence shown here is derived from an EMBL/GenBank/DDBJ whole genome shotgun (WGS) entry which is preliminary data.</text>
</comment>
<name>A0A9P6H741_9AGAM</name>
<proteinExistence type="predicted"/>
<dbReference type="AlphaFoldDB" id="A0A9P6H741"/>
<organism evidence="1 2">
    <name type="scientific">Thelephora terrestris</name>
    <dbReference type="NCBI Taxonomy" id="56493"/>
    <lineage>
        <taxon>Eukaryota</taxon>
        <taxon>Fungi</taxon>
        <taxon>Dikarya</taxon>
        <taxon>Basidiomycota</taxon>
        <taxon>Agaricomycotina</taxon>
        <taxon>Agaricomycetes</taxon>
        <taxon>Thelephorales</taxon>
        <taxon>Thelephoraceae</taxon>
        <taxon>Thelephora</taxon>
    </lineage>
</organism>
<dbReference type="EMBL" id="WIUZ02000021">
    <property type="protein sequence ID" value="KAF9778982.1"/>
    <property type="molecule type" value="Genomic_DNA"/>
</dbReference>
<evidence type="ECO:0000313" key="2">
    <source>
        <dbReference type="Proteomes" id="UP000736335"/>
    </source>
</evidence>
<accession>A0A9P6H741</accession>
<protein>
    <submittedName>
        <fullName evidence="1">Uncharacterized protein</fullName>
    </submittedName>
</protein>
<sequence>MSSPPGLGLQRFGVPSSGVRWVSKPKPTVDIQAWHDAGHPHLVRIIRESWSEKRKKHPILVWAVWRFGTAEKCLKVLKNNSVPNLASALNTSWTEKNRFSTFPSNSTPPEMIQNFDPPHKASNWQIPRDPKRDPLSCLRLHSRLRMKGWTDGAGVRGCQVILRLLEQRAISSVSRPVFLEKEPRRFSIAQQSRLTNATDIQDTISIPRTLPRRLPNTCKTPDIVVIWRCLIEAALDRADQHDRRRKGEANVLLAGFPDHDHEAMDYLDSMPPNAERAQHPLIHDWGSTSPVIVASQTTLGSFVRNEGCP</sequence>
<gene>
    <name evidence="1" type="ORF">BJ322DRAFT_1024831</name>
</gene>
<dbReference type="Proteomes" id="UP000736335">
    <property type="component" value="Unassembled WGS sequence"/>
</dbReference>
<reference evidence="1" key="1">
    <citation type="journal article" date="2020" name="Nat. Commun.">
        <title>Large-scale genome sequencing of mycorrhizal fungi provides insights into the early evolution of symbiotic traits.</title>
        <authorList>
            <person name="Miyauchi S."/>
            <person name="Kiss E."/>
            <person name="Kuo A."/>
            <person name="Drula E."/>
            <person name="Kohler A."/>
            <person name="Sanchez-Garcia M."/>
            <person name="Morin E."/>
            <person name="Andreopoulos B."/>
            <person name="Barry K.W."/>
            <person name="Bonito G."/>
            <person name="Buee M."/>
            <person name="Carver A."/>
            <person name="Chen C."/>
            <person name="Cichocki N."/>
            <person name="Clum A."/>
            <person name="Culley D."/>
            <person name="Crous P.W."/>
            <person name="Fauchery L."/>
            <person name="Girlanda M."/>
            <person name="Hayes R.D."/>
            <person name="Keri Z."/>
            <person name="LaButti K."/>
            <person name="Lipzen A."/>
            <person name="Lombard V."/>
            <person name="Magnuson J."/>
            <person name="Maillard F."/>
            <person name="Murat C."/>
            <person name="Nolan M."/>
            <person name="Ohm R.A."/>
            <person name="Pangilinan J."/>
            <person name="Pereira M.F."/>
            <person name="Perotto S."/>
            <person name="Peter M."/>
            <person name="Pfister S."/>
            <person name="Riley R."/>
            <person name="Sitrit Y."/>
            <person name="Stielow J.B."/>
            <person name="Szollosi G."/>
            <person name="Zifcakova L."/>
            <person name="Stursova M."/>
            <person name="Spatafora J.W."/>
            <person name="Tedersoo L."/>
            <person name="Vaario L.M."/>
            <person name="Yamada A."/>
            <person name="Yan M."/>
            <person name="Wang P."/>
            <person name="Xu J."/>
            <person name="Bruns T."/>
            <person name="Baldrian P."/>
            <person name="Vilgalys R."/>
            <person name="Dunand C."/>
            <person name="Henrissat B."/>
            <person name="Grigoriev I.V."/>
            <person name="Hibbett D."/>
            <person name="Nagy L.G."/>
            <person name="Martin F.M."/>
        </authorList>
    </citation>
    <scope>NUCLEOTIDE SEQUENCE</scope>
    <source>
        <strain evidence="1">UH-Tt-Lm1</strain>
    </source>
</reference>